<name>A0A427ATY6_ENSVE</name>
<evidence type="ECO:0000313" key="3">
    <source>
        <dbReference type="Proteomes" id="UP000287651"/>
    </source>
</evidence>
<dbReference type="Proteomes" id="UP000287651">
    <property type="component" value="Unassembled WGS sequence"/>
</dbReference>
<evidence type="ECO:0000313" key="2">
    <source>
        <dbReference type="EMBL" id="RRT79734.1"/>
    </source>
</evidence>
<dbReference type="AlphaFoldDB" id="A0A427ATY6"/>
<accession>A0A427ATY6</accession>
<evidence type="ECO:0000256" key="1">
    <source>
        <dbReference type="SAM" id="MobiDB-lite"/>
    </source>
</evidence>
<sequence length="276" mass="31335">MVPKTKGASRHMHLVSELHLIEELRCFNLQRRSWDQKALARGKRTQRWIVLVGIEAQDPDDGAPISAVCGLQELLGDGLSWSYASSCVTREWVGEGFPCVHRILHWMKALVISIRGLYTIEGELRVQVPVSPMGGLIIQRYDRSSWRVGLLQFLYSLKGARQIRGQGRNCSENIGVLKQLMERSEEMTTSPEGLSHPQAKRRSEWRWTRSVTMPQRRVYRSRRKGCRCEAIDSCAMGLAVPWYRRGETSVESSIPCSHGGESVGREKGRGGRECRD</sequence>
<organism evidence="2 3">
    <name type="scientific">Ensete ventricosum</name>
    <name type="common">Abyssinian banana</name>
    <name type="synonym">Musa ensete</name>
    <dbReference type="NCBI Taxonomy" id="4639"/>
    <lineage>
        <taxon>Eukaryota</taxon>
        <taxon>Viridiplantae</taxon>
        <taxon>Streptophyta</taxon>
        <taxon>Embryophyta</taxon>
        <taxon>Tracheophyta</taxon>
        <taxon>Spermatophyta</taxon>
        <taxon>Magnoliopsida</taxon>
        <taxon>Liliopsida</taxon>
        <taxon>Zingiberales</taxon>
        <taxon>Musaceae</taxon>
        <taxon>Ensete</taxon>
    </lineage>
</organism>
<proteinExistence type="predicted"/>
<reference evidence="2 3" key="1">
    <citation type="journal article" date="2014" name="Agronomy (Basel)">
        <title>A Draft Genome Sequence for Ensete ventricosum, the Drought-Tolerant Tree Against Hunger.</title>
        <authorList>
            <person name="Harrison J."/>
            <person name="Moore K.A."/>
            <person name="Paszkiewicz K."/>
            <person name="Jones T."/>
            <person name="Grant M."/>
            <person name="Ambacheew D."/>
            <person name="Muzemil S."/>
            <person name="Studholme D.J."/>
        </authorList>
    </citation>
    <scope>NUCLEOTIDE SEQUENCE [LARGE SCALE GENOMIC DNA]</scope>
</reference>
<comment type="caution">
    <text evidence="2">The sequence shown here is derived from an EMBL/GenBank/DDBJ whole genome shotgun (WGS) entry which is preliminary data.</text>
</comment>
<dbReference type="EMBL" id="AMZH03001326">
    <property type="protein sequence ID" value="RRT79734.1"/>
    <property type="molecule type" value="Genomic_DNA"/>
</dbReference>
<protein>
    <submittedName>
        <fullName evidence="2">Uncharacterized protein</fullName>
    </submittedName>
</protein>
<feature type="compositionally biased region" description="Basic and acidic residues" evidence="1">
    <location>
        <begin position="263"/>
        <end position="276"/>
    </location>
</feature>
<feature type="region of interest" description="Disordered" evidence="1">
    <location>
        <begin position="250"/>
        <end position="276"/>
    </location>
</feature>
<gene>
    <name evidence="2" type="ORF">B296_00019357</name>
</gene>